<feature type="domain" description="DUF7379" evidence="4">
    <location>
        <begin position="869"/>
        <end position="990"/>
    </location>
</feature>
<feature type="region of interest" description="Disordered" evidence="1">
    <location>
        <begin position="1144"/>
        <end position="1166"/>
    </location>
</feature>
<dbReference type="PANTHER" id="PTHR48104">
    <property type="entry name" value="METACASPASE-4"/>
    <property type="match status" value="1"/>
</dbReference>
<protein>
    <recommendedName>
        <fullName evidence="7">Peptidase C14, caspase catalytic subunit p20</fullName>
    </recommendedName>
</protein>
<proteinExistence type="predicted"/>
<gene>
    <name evidence="5" type="ORF">CY0110_29224</name>
</gene>
<feature type="compositionally biased region" description="Basic and acidic residues" evidence="1">
    <location>
        <begin position="1145"/>
        <end position="1160"/>
    </location>
</feature>
<sequence>MLHRLYGLLVGIDDYPAPVPKLAGCVNDVDAIENYLRNRLDTEQYELHLQRLTTNGQDELPTRKAIIAGFLEHLCQATEEDVVLFYYSGHGSTEAAPPEFWHLEPDRMDETLVCWDSRTSDWDLADKELGYLIAQVAKKNPHTIIILDSCHSGSGTRDVVPPTGVRHTAADRRTRSIEEFIFSLSDLEAIHIGAKSQSTTDTFSGWNLPQGRHILLSACRDLELASEYSGDGQQRGAFSYFLLDTLQKTNGTLTYRELFKRASTLVRSRIKDQSPQLEAIVQDDLELPFLGGEAIAKRDPYFTLSYENNRWVIDAGAVHGIPQNTQLALYPQGTPTEQMKQLSMAIGEIQVIEVQPHQSVVELITTPNELTTDTVLNAIITSLPLPPLGVYFEGDETALTLAKEELKTISCGQPSLYVREVDNITEAQYRLLAQDAQYIITKPTDKRPLVRQLEGYNQINAHKAIENLEHIARWTTALELESSPGTRIAPNGVKMQFYRPDGTEIIDFPLRLTYQDQKAPTFRLKLTNPSEEALFCTILDLTERYSVSAPFFPGNNSGVWIQPGQEIWAFQKKEIPASIPNELWKQGITDYQDVLKLIVSTAEFDASLMCQEGLEQPKVTTKSVPKRNSTLNRLMQRVITRDIGVAEVEEIDEWSTSQVTVITTRPREIVTIQPDNPTPLGMGVTLEPHPSLQATARLTTVSQSTRDVGQQILPPILQDNTQPFQFTASRGVDPGLSVLELKINNTESLNTVTREHPLKLSVEQGLEENEYVLPVAYDGEFFIPLGRGESKNGKTEIRLERLTDPLAQRSKSLGGSIRIFFQKVIAQKLGLDFPYPILAAVEYEEAESIRYYADIETVKEKVKTANKIVLFIHGIIGDTQSMVPCAKDVKIAVNEQEKSLNEIYDLVLAFDYENLNTDIGILGQQLRQRLESVGLGANHGKILHIIAHSMGGLVARSFIEQHNGNEVVQHLMMLGTPNAGSPWSTVQDWAFTALTIGLNGLSISGFPIAALGNLLGTIEAIDINLDQMKPGSDFLNSLATSADPKIPYTILAGNTSIIPPPDETTANKVQNLLEKLGRSAVNFPFLGQPNDIAVTVRSIKAIPDGRSHSPQVQEVSCNHLVYFTHPDALQILAEAIINTGILTDESDHQNPDATEPKEELTPVTVRPDTSVSEGISMWVIGLVIMIIIVLGGGFWMWQQFQNQEPNNQDNSSSSSMLY</sequence>
<evidence type="ECO:0000313" key="5">
    <source>
        <dbReference type="EMBL" id="EAZ89782.1"/>
    </source>
</evidence>
<accession>A3IUT9</accession>
<dbReference type="InterPro" id="IPR050452">
    <property type="entry name" value="Metacaspase"/>
</dbReference>
<evidence type="ECO:0000259" key="3">
    <source>
        <dbReference type="Pfam" id="PF00656"/>
    </source>
</evidence>
<organism evidence="5 6">
    <name type="scientific">Crocosphaera chwakensis CCY0110</name>
    <dbReference type="NCBI Taxonomy" id="391612"/>
    <lineage>
        <taxon>Bacteria</taxon>
        <taxon>Bacillati</taxon>
        <taxon>Cyanobacteriota</taxon>
        <taxon>Cyanophyceae</taxon>
        <taxon>Oscillatoriophycideae</taxon>
        <taxon>Chroococcales</taxon>
        <taxon>Aphanothecaceae</taxon>
        <taxon>Crocosphaera</taxon>
        <taxon>Crocosphaera chwakensis</taxon>
    </lineage>
</organism>
<keyword evidence="2" id="KW-1133">Transmembrane helix</keyword>
<dbReference type="PANTHER" id="PTHR48104:SF30">
    <property type="entry name" value="METACASPASE-1"/>
    <property type="match status" value="1"/>
</dbReference>
<dbReference type="EMBL" id="AAXW01000037">
    <property type="protein sequence ID" value="EAZ89782.1"/>
    <property type="molecule type" value="Genomic_DNA"/>
</dbReference>
<evidence type="ECO:0000313" key="6">
    <source>
        <dbReference type="Proteomes" id="UP000003781"/>
    </source>
</evidence>
<evidence type="ECO:0000256" key="2">
    <source>
        <dbReference type="SAM" id="Phobius"/>
    </source>
</evidence>
<name>A3IUT9_9CHRO</name>
<dbReference type="SUPFAM" id="SSF52129">
    <property type="entry name" value="Caspase-like"/>
    <property type="match status" value="1"/>
</dbReference>
<dbReference type="AlphaFoldDB" id="A3IUT9"/>
<dbReference type="Proteomes" id="UP000003781">
    <property type="component" value="Unassembled WGS sequence"/>
</dbReference>
<evidence type="ECO:0000259" key="4">
    <source>
        <dbReference type="Pfam" id="PF24096"/>
    </source>
</evidence>
<dbReference type="RefSeq" id="WP_008277145.1">
    <property type="nucleotide sequence ID" value="NZ_AAXW01000037.1"/>
</dbReference>
<keyword evidence="6" id="KW-1185">Reference proteome</keyword>
<dbReference type="GO" id="GO:0004197">
    <property type="term" value="F:cysteine-type endopeptidase activity"/>
    <property type="evidence" value="ECO:0007669"/>
    <property type="project" value="InterPro"/>
</dbReference>
<dbReference type="eggNOG" id="COG1075">
    <property type="taxonomic scope" value="Bacteria"/>
</dbReference>
<dbReference type="GO" id="GO:0005737">
    <property type="term" value="C:cytoplasm"/>
    <property type="evidence" value="ECO:0007669"/>
    <property type="project" value="TreeGrafter"/>
</dbReference>
<comment type="caution">
    <text evidence="5">The sequence shown here is derived from an EMBL/GenBank/DDBJ whole genome shotgun (WGS) entry which is preliminary data.</text>
</comment>
<reference evidence="5 6" key="1">
    <citation type="submission" date="2007-03" db="EMBL/GenBank/DDBJ databases">
        <authorList>
            <person name="Stal L."/>
            <person name="Ferriera S."/>
            <person name="Johnson J."/>
            <person name="Kravitz S."/>
            <person name="Beeson K."/>
            <person name="Sutton G."/>
            <person name="Rogers Y.-H."/>
            <person name="Friedman R."/>
            <person name="Frazier M."/>
            <person name="Venter J.C."/>
        </authorList>
    </citation>
    <scope>NUCLEOTIDE SEQUENCE [LARGE SCALE GENOMIC DNA]</scope>
    <source>
        <strain evidence="5 6">CCY0110</strain>
    </source>
</reference>
<evidence type="ECO:0008006" key="7">
    <source>
        <dbReference type="Google" id="ProtNLM"/>
    </source>
</evidence>
<dbReference type="InterPro" id="IPR029030">
    <property type="entry name" value="Caspase-like_dom_sf"/>
</dbReference>
<feature type="domain" description="Peptidase C14 caspase" evidence="3">
    <location>
        <begin position="8"/>
        <end position="280"/>
    </location>
</feature>
<dbReference type="InterPro" id="IPR029058">
    <property type="entry name" value="AB_hydrolase_fold"/>
</dbReference>
<dbReference type="OrthoDB" id="414840at2"/>
<keyword evidence="2" id="KW-0472">Membrane</keyword>
<dbReference type="InterPro" id="IPR055803">
    <property type="entry name" value="DUF7379"/>
</dbReference>
<dbReference type="Gene3D" id="3.40.50.1820">
    <property type="entry name" value="alpha/beta hydrolase"/>
    <property type="match status" value="1"/>
</dbReference>
<dbReference type="GO" id="GO:0006508">
    <property type="term" value="P:proteolysis"/>
    <property type="evidence" value="ECO:0007669"/>
    <property type="project" value="InterPro"/>
</dbReference>
<dbReference type="SUPFAM" id="SSF53474">
    <property type="entry name" value="alpha/beta-Hydrolases"/>
    <property type="match status" value="1"/>
</dbReference>
<dbReference type="InterPro" id="IPR011600">
    <property type="entry name" value="Pept_C14_caspase"/>
</dbReference>
<keyword evidence="2" id="KW-0812">Transmembrane</keyword>
<dbReference type="eggNOG" id="COG4249">
    <property type="taxonomic scope" value="Bacteria"/>
</dbReference>
<dbReference type="Gene3D" id="3.40.50.1460">
    <property type="match status" value="1"/>
</dbReference>
<dbReference type="Pfam" id="PF00656">
    <property type="entry name" value="Peptidase_C14"/>
    <property type="match status" value="1"/>
</dbReference>
<feature type="transmembrane region" description="Helical" evidence="2">
    <location>
        <begin position="1175"/>
        <end position="1197"/>
    </location>
</feature>
<dbReference type="Pfam" id="PF24096">
    <property type="entry name" value="DUF7379"/>
    <property type="match status" value="1"/>
</dbReference>
<evidence type="ECO:0000256" key="1">
    <source>
        <dbReference type="SAM" id="MobiDB-lite"/>
    </source>
</evidence>